<feature type="compositionally biased region" description="Polar residues" evidence="1">
    <location>
        <begin position="239"/>
        <end position="254"/>
    </location>
</feature>
<sequence>MEDNLAEVKEEVVEENDGNNEHCNDPDRITSICDAKFSPVHGEILYRVCWYQENVLRKTWETETRMEALAKDPMLALLLQAFQFREQNLLETMMQKKTEFQKNKSGRGWVYEETNCKENEPPIFYGSNTNQLDGEAARLFDSSHKFTETEKALAMLNTNPGKRLTRSQLSAVWINDRNDGSASSSSITTPTLGATKTPPARRERGRVRDRKSAGTSRAKKGNADNTSTQAVLDEPIVQHVSSESSDLLTAEMSNTQKTKQKTKKRPIVEEEDGDADTRTTHETVTQEEELQQNSTIPTLDLLGCLKLDPNTLPSASISATVPERKKRTIVGRRVLPLENIGITAEMMEQASKPIDEIQQLVERKALEESADQVERIARSLQSNCVQEAFTKAILEGKVDHARGLAKFHVLCPISSNFNIQATDEITGQNLLHKVCQVSCNDAKVRDPDYMHALCDATEYLIQSGLDPRQVDLSDKTALQYAVEKKLFCRVRRLLSLRAPVNFQGIELKDSLLYQAYTSNHRSIFKLLLDNGANFSQLEKMIAIGRIPHNRVLNEVLKTHSNALKQRFNEAKRKVLIDIEEVHPVSSMYVANFYEGPTFWFDFHYHAENIPTADYFFVLFVATAVVDESNKWHMALWGDSPLKTEPVLNEEEMIPIQYIEQYGPMNTSSKKSAIFLGTPLVGANRFHVTLNKSKSPPPLGDGNAYTMCHNWKIVLQMSLLKKSKQKVTLKASTSTQPILEHAPDAPSSYY</sequence>
<keyword evidence="2" id="KW-1185">Reference proteome</keyword>
<evidence type="ECO:0000313" key="2">
    <source>
        <dbReference type="Proteomes" id="UP000887575"/>
    </source>
</evidence>
<dbReference type="Gene3D" id="1.25.40.20">
    <property type="entry name" value="Ankyrin repeat-containing domain"/>
    <property type="match status" value="1"/>
</dbReference>
<protein>
    <submittedName>
        <fullName evidence="3">Uncharacterized protein</fullName>
    </submittedName>
</protein>
<evidence type="ECO:0000313" key="3">
    <source>
        <dbReference type="WBParaSite" id="MBELARI_LOCUS17185"/>
    </source>
</evidence>
<evidence type="ECO:0000256" key="1">
    <source>
        <dbReference type="SAM" id="MobiDB-lite"/>
    </source>
</evidence>
<feature type="compositionally biased region" description="Polar residues" evidence="1">
    <location>
        <begin position="180"/>
        <end position="194"/>
    </location>
</feature>
<proteinExistence type="predicted"/>
<name>A0AAF3ET12_9BILA</name>
<dbReference type="WBParaSite" id="MBELARI_LOCUS17185">
    <property type="protein sequence ID" value="MBELARI_LOCUS17185"/>
    <property type="gene ID" value="MBELARI_LOCUS17185"/>
</dbReference>
<organism evidence="2 3">
    <name type="scientific">Mesorhabditis belari</name>
    <dbReference type="NCBI Taxonomy" id="2138241"/>
    <lineage>
        <taxon>Eukaryota</taxon>
        <taxon>Metazoa</taxon>
        <taxon>Ecdysozoa</taxon>
        <taxon>Nematoda</taxon>
        <taxon>Chromadorea</taxon>
        <taxon>Rhabditida</taxon>
        <taxon>Rhabditina</taxon>
        <taxon>Rhabditomorpha</taxon>
        <taxon>Rhabditoidea</taxon>
        <taxon>Rhabditidae</taxon>
        <taxon>Mesorhabditinae</taxon>
        <taxon>Mesorhabditis</taxon>
    </lineage>
</organism>
<feature type="region of interest" description="Disordered" evidence="1">
    <location>
        <begin position="176"/>
        <end position="287"/>
    </location>
</feature>
<dbReference type="Proteomes" id="UP000887575">
    <property type="component" value="Unassembled WGS sequence"/>
</dbReference>
<accession>A0AAF3ET12</accession>
<dbReference type="SUPFAM" id="SSF48403">
    <property type="entry name" value="Ankyrin repeat"/>
    <property type="match status" value="1"/>
</dbReference>
<dbReference type="InterPro" id="IPR036770">
    <property type="entry name" value="Ankyrin_rpt-contain_sf"/>
</dbReference>
<dbReference type="AlphaFoldDB" id="A0AAF3ET12"/>
<reference evidence="3" key="1">
    <citation type="submission" date="2024-02" db="UniProtKB">
        <authorList>
            <consortium name="WormBaseParasite"/>
        </authorList>
    </citation>
    <scope>IDENTIFICATION</scope>
</reference>